<reference evidence="2" key="1">
    <citation type="submission" date="2003-07" db="EMBL/GenBank/DDBJ databases">
        <title>NEDO human cDNA sequencing project.</title>
        <authorList>
            <person name="Tanigami A."/>
            <person name="Fujiwara T."/>
            <person name="Shibahara T."/>
            <person name="Goto Y."/>
            <person name="Hirao M."/>
            <person name="Shimizu F."/>
            <person name="Wakebe H."/>
            <person name="Ono T."/>
            <person name="Hishigaki H."/>
            <person name="Watanabe T."/>
            <person name="Ozaki K."/>
            <person name="Sugiyama T."/>
            <person name="Irie R."/>
            <person name="Otsuki T."/>
            <person name="Sato H."/>
            <person name="Wakamatsu A."/>
            <person name="Ishii S."/>
            <person name="Yamamoto J."/>
            <person name="Isono Y."/>
            <person name="Kawai-Hio Y."/>
            <person name="Saito K."/>
            <person name="Nishikawa T."/>
            <person name="Kimura K."/>
            <person name="Yamashita H."/>
            <person name="Matsuo K."/>
            <person name="Nakamura Y."/>
            <person name="Sekine M."/>
            <person name="Kikuchi H."/>
            <person name="Kanda K."/>
            <person name="Wagatsuma M."/>
            <person name="Murakawa K."/>
            <person name="Kanehori K."/>
            <person name="Takahashi-Fujii A."/>
            <person name="Oshima A."/>
            <person name="Sugiyama A."/>
            <person name="Kawakami B."/>
            <person name="Suzuki Y."/>
            <person name="Sugano S."/>
            <person name="Nagahari K."/>
            <person name="Masuho Y."/>
            <person name="Nagai K."/>
            <person name="Isogai T."/>
        </authorList>
    </citation>
    <scope>NUCLEOTIDE SEQUENCE</scope>
    <source>
        <tissue evidence="2">Alzheimer cortex</tissue>
    </source>
</reference>
<organism evidence="2">
    <name type="scientific">Homo sapiens</name>
    <name type="common">Human</name>
    <dbReference type="NCBI Taxonomy" id="9606"/>
    <lineage>
        <taxon>Eukaryota</taxon>
        <taxon>Metazoa</taxon>
        <taxon>Chordata</taxon>
        <taxon>Craniata</taxon>
        <taxon>Vertebrata</taxon>
        <taxon>Euteleostomi</taxon>
        <taxon>Mammalia</taxon>
        <taxon>Eutheria</taxon>
        <taxon>Euarchontoglires</taxon>
        <taxon>Primates</taxon>
        <taxon>Haplorrhini</taxon>
        <taxon>Catarrhini</taxon>
        <taxon>Hominidae</taxon>
        <taxon>Homo</taxon>
    </lineage>
</organism>
<evidence type="ECO:0000313" key="2">
    <source>
        <dbReference type="EMBL" id="BAC86704.1"/>
    </source>
</evidence>
<name>Q6ZT90_HUMAN</name>
<dbReference type="EMBL" id="AK126811">
    <property type="protein sequence ID" value="BAC86704.1"/>
    <property type="molecule type" value="mRNA"/>
</dbReference>
<feature type="region of interest" description="Disordered" evidence="1">
    <location>
        <begin position="1"/>
        <end position="69"/>
    </location>
</feature>
<proteinExistence type="evidence at transcript level"/>
<sequence>MESLNPSWLTPPTPPRALSLRPTLLDTRGPRRPSVPQLPVPWRQPRSHDHAGDASPQAEAGFEAAGSRPPTPCPLGGTCAGGVGVAGFAHRPAPVPCCDSHEGRTWLSLHLPWTVPGLGRPGTAKGQSAQTSVDTPSACEPLGAARARLECRGGARTAAAPRCKQACRYKSWSPWASPHPSLTHLPELSKEARQSRIQHHAASTSALAQAAPPIRACTPRIDSLSTEDQDGGGLLLPDEEDGLGHGHVPIRQGH</sequence>
<evidence type="ECO:0000256" key="1">
    <source>
        <dbReference type="SAM" id="MobiDB-lite"/>
    </source>
</evidence>
<accession>Q6ZT90</accession>
<dbReference type="AlphaFoldDB" id="Q6ZT90"/>
<feature type="region of interest" description="Disordered" evidence="1">
    <location>
        <begin position="190"/>
        <end position="254"/>
    </location>
</feature>
<protein>
    <submittedName>
        <fullName evidence="2">cDNA FLJ44861 fis, clone BRALZ2008930</fullName>
    </submittedName>
</protein>
<feature type="compositionally biased region" description="Low complexity" evidence="1">
    <location>
        <begin position="200"/>
        <end position="211"/>
    </location>
</feature>